<comment type="caution">
    <text evidence="2">The sequence shown here is derived from an EMBL/GenBank/DDBJ whole genome shotgun (WGS) entry which is preliminary data.</text>
</comment>
<protein>
    <recommendedName>
        <fullName evidence="4">Lipoprotein</fullName>
    </recommendedName>
</protein>
<keyword evidence="1" id="KW-0732">Signal</keyword>
<dbReference type="Proteomes" id="UP000808337">
    <property type="component" value="Unassembled WGS sequence"/>
</dbReference>
<evidence type="ECO:0000256" key="1">
    <source>
        <dbReference type="SAM" id="SignalP"/>
    </source>
</evidence>
<feature type="signal peptide" evidence="1">
    <location>
        <begin position="1"/>
        <end position="25"/>
    </location>
</feature>
<organism evidence="2 3">
    <name type="scientific">Candidatus Opimibacter skivensis</name>
    <dbReference type="NCBI Taxonomy" id="2982028"/>
    <lineage>
        <taxon>Bacteria</taxon>
        <taxon>Pseudomonadati</taxon>
        <taxon>Bacteroidota</taxon>
        <taxon>Saprospiria</taxon>
        <taxon>Saprospirales</taxon>
        <taxon>Saprospiraceae</taxon>
        <taxon>Candidatus Opimibacter</taxon>
    </lineage>
</organism>
<dbReference type="EMBL" id="JADKGY010000030">
    <property type="protein sequence ID" value="MBK9984631.1"/>
    <property type="molecule type" value="Genomic_DNA"/>
</dbReference>
<dbReference type="PROSITE" id="PS51257">
    <property type="entry name" value="PROKAR_LIPOPROTEIN"/>
    <property type="match status" value="1"/>
</dbReference>
<name>A0A9D7SYM1_9BACT</name>
<accession>A0A9D7SYM1</accession>
<proteinExistence type="predicted"/>
<sequence length="291" mass="31417">MKLLSKLASLSALILISLLSLTSCGDIISDLKINPDGSGSLETTFDVGDLMSMAKGFQGMGTDSTGSTDDTMAVTTIVEPDTAAKDPMKLLIEKVTDPAYDRDVDTLMSILSIMPDSVKSKQTNLDLANKLSLRLVSPAKSANLKIGIVANFDNSKQLKEIMEYMESLNDKPEMMASAGPMGFQTKSFLLFDADMKSGQINVSPIDYGSVSAQFGMSQDSTSSSENIGMLQMMFGNSKIKSVIQVPGEVLSCSNPDAILTKDNKVLLEYNFMDVINKGSIEGFTIHFQPRK</sequence>
<evidence type="ECO:0000313" key="2">
    <source>
        <dbReference type="EMBL" id="MBK9984631.1"/>
    </source>
</evidence>
<dbReference type="AlphaFoldDB" id="A0A9D7SYM1"/>
<reference evidence="2 3" key="1">
    <citation type="submission" date="2020-10" db="EMBL/GenBank/DDBJ databases">
        <title>Connecting structure to function with the recovery of over 1000 high-quality activated sludge metagenome-assembled genomes encoding full-length rRNA genes using long-read sequencing.</title>
        <authorList>
            <person name="Singleton C.M."/>
            <person name="Petriglieri F."/>
            <person name="Kristensen J.M."/>
            <person name="Kirkegaard R.H."/>
            <person name="Michaelsen T.Y."/>
            <person name="Andersen M.H."/>
            <person name="Karst S.M."/>
            <person name="Dueholm M.S."/>
            <person name="Nielsen P.H."/>
            <person name="Albertsen M."/>
        </authorList>
    </citation>
    <scope>NUCLEOTIDE SEQUENCE [LARGE SCALE GENOMIC DNA]</scope>
    <source>
        <strain evidence="2">Ribe_18-Q3-R11-54_MAXAC.273</strain>
    </source>
</reference>
<gene>
    <name evidence="2" type="ORF">IPP15_20080</name>
</gene>
<evidence type="ECO:0008006" key="4">
    <source>
        <dbReference type="Google" id="ProtNLM"/>
    </source>
</evidence>
<evidence type="ECO:0000313" key="3">
    <source>
        <dbReference type="Proteomes" id="UP000808337"/>
    </source>
</evidence>
<feature type="chain" id="PRO_5039065207" description="Lipoprotein" evidence="1">
    <location>
        <begin position="26"/>
        <end position="291"/>
    </location>
</feature>